<protein>
    <submittedName>
        <fullName evidence="11">Seminase</fullName>
    </submittedName>
</protein>
<dbReference type="PROSITE" id="PS50240">
    <property type="entry name" value="TRYPSIN_DOM"/>
    <property type="match status" value="1"/>
</dbReference>
<evidence type="ECO:0000313" key="11">
    <source>
        <dbReference type="RefSeq" id="XP_033165828.1"/>
    </source>
</evidence>
<evidence type="ECO:0000256" key="4">
    <source>
        <dbReference type="ARBA" id="ARBA00022801"/>
    </source>
</evidence>
<accession>A0A6P8KAH6</accession>
<feature type="signal peptide" evidence="8">
    <location>
        <begin position="1"/>
        <end position="21"/>
    </location>
</feature>
<dbReference type="InterPro" id="IPR001314">
    <property type="entry name" value="Peptidase_S1A"/>
</dbReference>
<organism evidence="10 11">
    <name type="scientific">Drosophila mauritiana</name>
    <name type="common">Fruit fly</name>
    <dbReference type="NCBI Taxonomy" id="7226"/>
    <lineage>
        <taxon>Eukaryota</taxon>
        <taxon>Metazoa</taxon>
        <taxon>Ecdysozoa</taxon>
        <taxon>Arthropoda</taxon>
        <taxon>Hexapoda</taxon>
        <taxon>Insecta</taxon>
        <taxon>Pterygota</taxon>
        <taxon>Neoptera</taxon>
        <taxon>Endopterygota</taxon>
        <taxon>Diptera</taxon>
        <taxon>Brachycera</taxon>
        <taxon>Muscomorpha</taxon>
        <taxon>Ephydroidea</taxon>
        <taxon>Drosophilidae</taxon>
        <taxon>Drosophila</taxon>
        <taxon>Sophophora</taxon>
    </lineage>
</organism>
<dbReference type="PRINTS" id="PR00722">
    <property type="entry name" value="CHYMOTRYPSIN"/>
</dbReference>
<dbReference type="InterPro" id="IPR050430">
    <property type="entry name" value="Peptidase_S1"/>
</dbReference>
<keyword evidence="10" id="KW-1185">Reference proteome</keyword>
<dbReference type="PROSITE" id="PS00134">
    <property type="entry name" value="TRYPSIN_HIS"/>
    <property type="match status" value="1"/>
</dbReference>
<evidence type="ECO:0000256" key="5">
    <source>
        <dbReference type="ARBA" id="ARBA00022825"/>
    </source>
</evidence>
<dbReference type="PANTHER" id="PTHR24276:SF94">
    <property type="entry name" value="AT20289P-RELATED"/>
    <property type="match status" value="1"/>
</dbReference>
<keyword evidence="2" id="KW-0645">Protease</keyword>
<dbReference type="PANTHER" id="PTHR24276">
    <property type="entry name" value="POLYSERASE-RELATED"/>
    <property type="match status" value="1"/>
</dbReference>
<dbReference type="InterPro" id="IPR043504">
    <property type="entry name" value="Peptidase_S1_PA_chymotrypsin"/>
</dbReference>
<feature type="domain" description="Peptidase S1" evidence="9">
    <location>
        <begin position="35"/>
        <end position="261"/>
    </location>
</feature>
<gene>
    <name evidence="11" type="primary">LOC117144642</name>
</gene>
<evidence type="ECO:0000313" key="10">
    <source>
        <dbReference type="Proteomes" id="UP000515162"/>
    </source>
</evidence>
<feature type="chain" id="PRO_5028111121" evidence="8">
    <location>
        <begin position="22"/>
        <end position="265"/>
    </location>
</feature>
<keyword evidence="7" id="KW-1015">Disulfide bond</keyword>
<dbReference type="Gene3D" id="2.40.10.10">
    <property type="entry name" value="Trypsin-like serine proteases"/>
    <property type="match status" value="1"/>
</dbReference>
<dbReference type="Pfam" id="PF00089">
    <property type="entry name" value="Trypsin"/>
    <property type="match status" value="1"/>
</dbReference>
<comment type="similarity">
    <text evidence="1">Belongs to the peptidase S1 family.</text>
</comment>
<evidence type="ECO:0000259" key="9">
    <source>
        <dbReference type="PROSITE" id="PS50240"/>
    </source>
</evidence>
<dbReference type="InterPro" id="IPR018114">
    <property type="entry name" value="TRYPSIN_HIS"/>
</dbReference>
<dbReference type="GO" id="GO:0004252">
    <property type="term" value="F:serine-type endopeptidase activity"/>
    <property type="evidence" value="ECO:0007669"/>
    <property type="project" value="InterPro"/>
</dbReference>
<dbReference type="GeneID" id="117144642"/>
<evidence type="ECO:0000256" key="1">
    <source>
        <dbReference type="ARBA" id="ARBA00007664"/>
    </source>
</evidence>
<dbReference type="SMART" id="SM00020">
    <property type="entry name" value="Tryp_SPc"/>
    <property type="match status" value="1"/>
</dbReference>
<evidence type="ECO:0000256" key="2">
    <source>
        <dbReference type="ARBA" id="ARBA00022670"/>
    </source>
</evidence>
<dbReference type="InterPro" id="IPR009003">
    <property type="entry name" value="Peptidase_S1_PA"/>
</dbReference>
<dbReference type="AlphaFoldDB" id="A0A6P8KAH6"/>
<evidence type="ECO:0000256" key="3">
    <source>
        <dbReference type="ARBA" id="ARBA00022729"/>
    </source>
</evidence>
<dbReference type="SUPFAM" id="SSF50494">
    <property type="entry name" value="Trypsin-like serine proteases"/>
    <property type="match status" value="1"/>
</dbReference>
<name>A0A6P8KAH6_DROMA</name>
<dbReference type="InterPro" id="IPR001254">
    <property type="entry name" value="Trypsin_dom"/>
</dbReference>
<evidence type="ECO:0000256" key="7">
    <source>
        <dbReference type="ARBA" id="ARBA00023157"/>
    </source>
</evidence>
<proteinExistence type="inferred from homology"/>
<evidence type="ECO:0000256" key="6">
    <source>
        <dbReference type="ARBA" id="ARBA00023145"/>
    </source>
</evidence>
<sequence length="265" mass="30301">MDSCWALVQLLFILNSVRTEAGDREERSGRFHPRIYNGIKTTVESLGGVGIQLFNGRKLVCSATLLTPRHILTAAHCFENLKWSWFHVIGGRSAEFTWHGNYFRRNLLIWVQIHPNYAKMKFIADVAVAKTKYPLRGKNIGYAQVCRSVLHPRDKLIAAGWGFEGGIWDESRKKTFRSMKVGIVSRRNCEKQLGRKMPPNIICAGAYNHKTLCFGDSGGPLLLGRQVCGINTWTFKCGNNEKPDVYMDVRYYANFIKRTIYRMGF</sequence>
<keyword evidence="3 8" id="KW-0732">Signal</keyword>
<evidence type="ECO:0000256" key="8">
    <source>
        <dbReference type="SAM" id="SignalP"/>
    </source>
</evidence>
<keyword evidence="5" id="KW-0720">Serine protease</keyword>
<keyword evidence="6" id="KW-0865">Zymogen</keyword>
<dbReference type="GO" id="GO:0006508">
    <property type="term" value="P:proteolysis"/>
    <property type="evidence" value="ECO:0007669"/>
    <property type="project" value="UniProtKB-KW"/>
</dbReference>
<reference evidence="11" key="1">
    <citation type="submission" date="2025-08" db="UniProtKB">
        <authorList>
            <consortium name="RefSeq"/>
        </authorList>
    </citation>
    <scope>IDENTIFICATION</scope>
    <source>
        <strain evidence="11">Mau12</strain>
        <tissue evidence="11">Whole Body</tissue>
    </source>
</reference>
<keyword evidence="4" id="KW-0378">Hydrolase</keyword>
<dbReference type="RefSeq" id="XP_033165828.1">
    <property type="nucleotide sequence ID" value="XM_033309937.1"/>
</dbReference>
<dbReference type="Proteomes" id="UP000515162">
    <property type="component" value="Chromosome 3R"/>
</dbReference>